<dbReference type="PROSITE" id="PS51379">
    <property type="entry name" value="4FE4S_FER_2"/>
    <property type="match status" value="1"/>
</dbReference>
<dbReference type="Pfam" id="PF12801">
    <property type="entry name" value="Fer4_5"/>
    <property type="match status" value="2"/>
</dbReference>
<feature type="transmembrane region" description="Helical" evidence="4">
    <location>
        <begin position="429"/>
        <end position="452"/>
    </location>
</feature>
<name>A0ABP7QEA3_9BURK</name>
<keyword evidence="4" id="KW-1133">Transmembrane helix</keyword>
<evidence type="ECO:0000313" key="7">
    <source>
        <dbReference type="Proteomes" id="UP001501627"/>
    </source>
</evidence>
<evidence type="ECO:0000256" key="1">
    <source>
        <dbReference type="ARBA" id="ARBA00004236"/>
    </source>
</evidence>
<keyword evidence="3 4" id="KW-0472">Membrane</keyword>
<evidence type="ECO:0000259" key="5">
    <source>
        <dbReference type="PROSITE" id="PS51379"/>
    </source>
</evidence>
<feature type="transmembrane region" description="Helical" evidence="4">
    <location>
        <begin position="464"/>
        <end position="482"/>
    </location>
</feature>
<dbReference type="InterPro" id="IPR011399">
    <property type="entry name" value="NosR"/>
</dbReference>
<accession>A0ABP7QEA3</accession>
<feature type="transmembrane region" description="Helical" evidence="4">
    <location>
        <begin position="506"/>
        <end position="527"/>
    </location>
</feature>
<protein>
    <submittedName>
        <fullName evidence="6">NosR/NirI family protein</fullName>
    </submittedName>
</protein>
<evidence type="ECO:0000313" key="6">
    <source>
        <dbReference type="EMBL" id="GAA3981115.1"/>
    </source>
</evidence>
<dbReference type="PANTHER" id="PTHR30224">
    <property type="entry name" value="ELECTRON TRANSPORT PROTEIN"/>
    <property type="match status" value="1"/>
</dbReference>
<dbReference type="SUPFAM" id="SSF54862">
    <property type="entry name" value="4Fe-4S ferredoxins"/>
    <property type="match status" value="1"/>
</dbReference>
<keyword evidence="2" id="KW-1003">Cell membrane</keyword>
<comment type="caution">
    <text evidence="6">The sequence shown here is derived from an EMBL/GenBank/DDBJ whole genome shotgun (WGS) entry which is preliminary data.</text>
</comment>
<evidence type="ECO:0000256" key="4">
    <source>
        <dbReference type="SAM" id="Phobius"/>
    </source>
</evidence>
<gene>
    <name evidence="6" type="ORF">GCM10022279_00940</name>
</gene>
<dbReference type="InterPro" id="IPR017896">
    <property type="entry name" value="4Fe4S_Fe-S-bd"/>
</dbReference>
<dbReference type="InterPro" id="IPR052378">
    <property type="entry name" value="NosR_regulator"/>
</dbReference>
<dbReference type="PANTHER" id="PTHR30224:SF4">
    <property type="entry name" value="ELECTRON TRANSPORT PROTEIN YCCM-RELATED"/>
    <property type="match status" value="1"/>
</dbReference>
<keyword evidence="4" id="KW-0812">Transmembrane</keyword>
<feature type="transmembrane region" description="Helical" evidence="4">
    <location>
        <begin position="569"/>
        <end position="588"/>
    </location>
</feature>
<dbReference type="Proteomes" id="UP001501627">
    <property type="component" value="Unassembled WGS sequence"/>
</dbReference>
<evidence type="ECO:0000256" key="2">
    <source>
        <dbReference type="ARBA" id="ARBA00022475"/>
    </source>
</evidence>
<comment type="subcellular location">
    <subcellularLocation>
        <location evidence="1">Cell membrane</location>
    </subcellularLocation>
</comment>
<organism evidence="6 7">
    <name type="scientific">Comamonas faecalis</name>
    <dbReference type="NCBI Taxonomy" id="1387849"/>
    <lineage>
        <taxon>Bacteria</taxon>
        <taxon>Pseudomonadati</taxon>
        <taxon>Pseudomonadota</taxon>
        <taxon>Betaproteobacteria</taxon>
        <taxon>Burkholderiales</taxon>
        <taxon>Comamonadaceae</taxon>
        <taxon>Comamonas</taxon>
    </lineage>
</organism>
<feature type="transmembrane region" description="Helical" evidence="4">
    <location>
        <begin position="608"/>
        <end position="627"/>
    </location>
</feature>
<evidence type="ECO:0000256" key="3">
    <source>
        <dbReference type="ARBA" id="ARBA00023136"/>
    </source>
</evidence>
<proteinExistence type="predicted"/>
<dbReference type="SMART" id="SM00900">
    <property type="entry name" value="FMN_bind"/>
    <property type="match status" value="1"/>
</dbReference>
<sequence length="749" mass="81953">MQASTTAEKIESLLNKKQAMARQDQSGPRLADYLSAAPVQELVPGANRLGVPGGDPTVAPAFTGDKQVGYVYLTSDVVNTRGYSSLPIDILVGLSMDGEIVGAKLVDHHEPIVLIGVPDSAVVNFINGYVGKNYYKAPPRPGDAPPVDIVSGATVTLMVVGDSITRSSMLVARAHIGGEQSTAGAAAAAAAAAPTEKRSIVMDEGSVQSWDELLASGAISHLHVSVDDVNQAFIKSGRQGAIDRPEPGDPEDSFIDLYAALVSVPSIGRSVLGQADWDWLKERLKPGQQAIVVAGEGRYSFKGSGYVRGGVFDRIEVIQGDNGIQFSDSDHERLGDIMAAGAPSFREIALFTIPADATFDPTEPWRLQLMVQRVMNVQQKAFTTFNLNYELPASLVKVEPIAAAPAAQGAAPAGATDWEQDPQLWKQIWIAKTGQIIVISFALVTLIGLFFFQDQLTKHEKFYKRFRIAFLLFSLFWIGWYAKAQPSVVNVLTFTHALMNGFHWDYFLMDPIVFLLWVATAVSMIFWNRGAFCGWLCPFGALQELTNKLARALHVPQIKVRHGVHTRLAGLKYVIFIGLFGVSLYQMALAEMLAEIEPFKTAIILKFIRDWPFVIFAVLLVGAGLFIERFYCRYLCPMGAALAIPAKLRIFDWLRRYKMCGNPCQLCAVECPVQAIKPEGDIDPNECIQCLNCQQLYHNDNRCPHLIQKNAKLRKKPAPASATPAAPVTVVTRRKSIGKGDGDVQPQAH</sequence>
<dbReference type="InterPro" id="IPR007329">
    <property type="entry name" value="FMN-bd"/>
</dbReference>
<dbReference type="PIRSF" id="PIRSF036354">
    <property type="entry name" value="NosR"/>
    <property type="match status" value="1"/>
</dbReference>
<keyword evidence="7" id="KW-1185">Reference proteome</keyword>
<reference evidence="7" key="1">
    <citation type="journal article" date="2019" name="Int. J. Syst. Evol. Microbiol.">
        <title>The Global Catalogue of Microorganisms (GCM) 10K type strain sequencing project: providing services to taxonomists for standard genome sequencing and annotation.</title>
        <authorList>
            <consortium name="The Broad Institute Genomics Platform"/>
            <consortium name="The Broad Institute Genome Sequencing Center for Infectious Disease"/>
            <person name="Wu L."/>
            <person name="Ma J."/>
        </authorList>
    </citation>
    <scope>NUCLEOTIDE SEQUENCE [LARGE SCALE GENOMIC DNA]</scope>
    <source>
        <strain evidence="7">JCM 17561</strain>
    </source>
</reference>
<dbReference type="EMBL" id="BAABBP010000001">
    <property type="protein sequence ID" value="GAA3981115.1"/>
    <property type="molecule type" value="Genomic_DNA"/>
</dbReference>
<dbReference type="Pfam" id="PF04205">
    <property type="entry name" value="FMN_bind"/>
    <property type="match status" value="1"/>
</dbReference>
<feature type="domain" description="4Fe-4S ferredoxin-type" evidence="5">
    <location>
        <begin position="651"/>
        <end position="681"/>
    </location>
</feature>